<dbReference type="Gene3D" id="3.40.800.20">
    <property type="entry name" value="Histone deacetylase domain"/>
    <property type="match status" value="1"/>
</dbReference>
<comment type="catalytic activity">
    <reaction evidence="6 7">
        <text>N(6)-acetyl-L-lysyl-[histone] + H2O = L-lysyl-[histone] + acetate</text>
        <dbReference type="Rhea" id="RHEA:58196"/>
        <dbReference type="Rhea" id="RHEA-COMP:9845"/>
        <dbReference type="Rhea" id="RHEA-COMP:11338"/>
        <dbReference type="ChEBI" id="CHEBI:15377"/>
        <dbReference type="ChEBI" id="CHEBI:29969"/>
        <dbReference type="ChEBI" id="CHEBI:30089"/>
        <dbReference type="ChEBI" id="CHEBI:61930"/>
        <dbReference type="EC" id="3.5.1.98"/>
    </reaction>
</comment>
<dbReference type="PRINTS" id="PR01271">
    <property type="entry name" value="HISDACETLASE"/>
</dbReference>
<comment type="subcellular location">
    <subcellularLocation>
        <location evidence="7">Nucleus</location>
    </subcellularLocation>
</comment>
<dbReference type="AlphaFoldDB" id="A0A6J0KQW8"/>
<dbReference type="PANTHER" id="PTHR10625:SF24">
    <property type="entry name" value="HISTONE DEACETYLASE"/>
    <property type="match status" value="1"/>
</dbReference>
<comment type="similarity">
    <text evidence="7">Belongs to the histone deacetylase family. HD Type 1 subfamily.</text>
</comment>
<dbReference type="OrthoDB" id="1090410at2759"/>
<dbReference type="InterPro" id="IPR000286">
    <property type="entry name" value="HDACs"/>
</dbReference>
<feature type="domain" description="Histone deacetylase" evidence="9">
    <location>
        <begin position="35"/>
        <end position="328"/>
    </location>
</feature>
<name>A0A6J0KQW8_RAPSA</name>
<keyword evidence="7" id="KW-0804">Transcription</keyword>
<evidence type="ECO:0000256" key="6">
    <source>
        <dbReference type="ARBA" id="ARBA00048287"/>
    </source>
</evidence>
<dbReference type="InterPro" id="IPR037138">
    <property type="entry name" value="His_deacetylse_dom_sf"/>
</dbReference>
<sequence>MENAASLASGPDGRKRRVSYIYEPGIGEGNQRVSQQISTTHNLIRSYQLHNDMDIIRPTLAKDSDLIQFHSPEYISFLRSVTPEYIDDMQAYKSENVDDTSTLQLFNLDESDTPLFPGLIDYCRLYAGGSISAASKLNGNEADIAINWSGGMHRAKRDEACDFGYVNDVVLGILELLNVFKRVLYIDIGYFHGDAVQEAFDKTDRVMTISFHMHGAQRSGYITDYGVGKGEYYSLNAPLKYGMDDKTLVNLLVPVVHKAMEVYQPEAIVLQCGPDSLADDVLGEFNLTAKGPGTCLSYIRSFNVPLMLLGGPGHNLGNVARCWCYETAVAVGKEIDEDLDNTVSDACFHPDYQLRIEPGFMENLNTREYIANIKRTLLNQLSQVIHAPSVQFQDTPPISQVTEEAEEDMETR</sequence>
<keyword evidence="7" id="KW-0805">Transcription regulation</keyword>
<dbReference type="RefSeq" id="XP_018449906.1">
    <property type="nucleotide sequence ID" value="XM_018594404.2"/>
</dbReference>
<dbReference type="GeneID" id="108821364"/>
<reference evidence="11" key="2">
    <citation type="submission" date="2025-08" db="UniProtKB">
        <authorList>
            <consortium name="RefSeq"/>
        </authorList>
    </citation>
    <scope>IDENTIFICATION</scope>
    <source>
        <tissue evidence="11">Leaf</tissue>
    </source>
</reference>
<dbReference type="KEGG" id="rsz:108821364"/>
<gene>
    <name evidence="11" type="primary">LOC108821364</name>
</gene>
<keyword evidence="10" id="KW-1185">Reference proteome</keyword>
<protein>
    <recommendedName>
        <fullName evidence="2 7">Histone deacetylase</fullName>
        <ecNumber evidence="2 7">3.5.1.98</ecNumber>
    </recommendedName>
</protein>
<dbReference type="EC" id="3.5.1.98" evidence="2 7"/>
<evidence type="ECO:0000256" key="1">
    <source>
        <dbReference type="ARBA" id="ARBA00001947"/>
    </source>
</evidence>
<evidence type="ECO:0000256" key="5">
    <source>
        <dbReference type="ARBA" id="ARBA00022853"/>
    </source>
</evidence>
<reference evidence="10" key="1">
    <citation type="journal article" date="2019" name="Database">
        <title>The radish genome database (RadishGD): an integrated information resource for radish genomics.</title>
        <authorList>
            <person name="Yu H.J."/>
            <person name="Baek S."/>
            <person name="Lee Y.J."/>
            <person name="Cho A."/>
            <person name="Mun J.H."/>
        </authorList>
    </citation>
    <scope>NUCLEOTIDE SEQUENCE [LARGE SCALE GENOMIC DNA]</scope>
    <source>
        <strain evidence="10">cv. WK10039</strain>
    </source>
</reference>
<keyword evidence="4 7" id="KW-0378">Hydrolase</keyword>
<evidence type="ECO:0000256" key="4">
    <source>
        <dbReference type="ARBA" id="ARBA00022801"/>
    </source>
</evidence>
<dbReference type="GO" id="GO:0005634">
    <property type="term" value="C:nucleus"/>
    <property type="evidence" value="ECO:0007669"/>
    <property type="project" value="UniProtKB-SubCell"/>
</dbReference>
<keyword evidence="7" id="KW-0539">Nucleus</keyword>
<accession>A0A6J0KQW8</accession>
<evidence type="ECO:0000259" key="9">
    <source>
        <dbReference type="Pfam" id="PF00850"/>
    </source>
</evidence>
<evidence type="ECO:0000256" key="2">
    <source>
        <dbReference type="ARBA" id="ARBA00012111"/>
    </source>
</evidence>
<evidence type="ECO:0000313" key="11">
    <source>
        <dbReference type="RefSeq" id="XP_018449906.1"/>
    </source>
</evidence>
<dbReference type="PRINTS" id="PR01270">
    <property type="entry name" value="HDASUPER"/>
</dbReference>
<dbReference type="InterPro" id="IPR023696">
    <property type="entry name" value="Ureohydrolase_dom_sf"/>
</dbReference>
<evidence type="ECO:0000256" key="3">
    <source>
        <dbReference type="ARBA" id="ARBA00022491"/>
    </source>
</evidence>
<dbReference type="GO" id="GO:0046872">
    <property type="term" value="F:metal ion binding"/>
    <property type="evidence" value="ECO:0007669"/>
    <property type="project" value="UniProtKB-KW"/>
</dbReference>
<organism evidence="10 11">
    <name type="scientific">Raphanus sativus</name>
    <name type="common">Radish</name>
    <name type="synonym">Raphanus raphanistrum var. sativus</name>
    <dbReference type="NCBI Taxonomy" id="3726"/>
    <lineage>
        <taxon>Eukaryota</taxon>
        <taxon>Viridiplantae</taxon>
        <taxon>Streptophyta</taxon>
        <taxon>Embryophyta</taxon>
        <taxon>Tracheophyta</taxon>
        <taxon>Spermatophyta</taxon>
        <taxon>Magnoliopsida</taxon>
        <taxon>eudicotyledons</taxon>
        <taxon>Gunneridae</taxon>
        <taxon>Pentapetalae</taxon>
        <taxon>rosids</taxon>
        <taxon>malvids</taxon>
        <taxon>Brassicales</taxon>
        <taxon>Brassicaceae</taxon>
        <taxon>Brassiceae</taxon>
        <taxon>Raphanus</taxon>
    </lineage>
</organism>
<dbReference type="GO" id="GO:0141221">
    <property type="term" value="F:histone deacetylase activity, hydrolytic mechanism"/>
    <property type="evidence" value="ECO:0007669"/>
    <property type="project" value="UniProtKB-EC"/>
</dbReference>
<feature type="binding site" evidence="8">
    <location>
        <position position="275"/>
    </location>
    <ligand>
        <name>a divalent metal cation</name>
        <dbReference type="ChEBI" id="CHEBI:60240"/>
    </ligand>
</feature>
<comment type="cofactor">
    <cofactor evidence="1">
        <name>Zn(2+)</name>
        <dbReference type="ChEBI" id="CHEBI:29105"/>
    </cofactor>
</comment>
<dbReference type="InterPro" id="IPR003084">
    <property type="entry name" value="HDAC_I/II"/>
</dbReference>
<dbReference type="PANTHER" id="PTHR10625">
    <property type="entry name" value="HISTONE DEACETYLASE HDAC1-RELATED"/>
    <property type="match status" value="1"/>
</dbReference>
<evidence type="ECO:0000256" key="7">
    <source>
        <dbReference type="PIRNR" id="PIRNR037913"/>
    </source>
</evidence>
<keyword evidence="8" id="KW-0479">Metal-binding</keyword>
<dbReference type="InterPro" id="IPR023801">
    <property type="entry name" value="His_deacetylse_dom"/>
</dbReference>
<keyword evidence="3" id="KW-0678">Repressor</keyword>
<dbReference type="Proteomes" id="UP000504610">
    <property type="component" value="Chromosome 8"/>
</dbReference>
<dbReference type="GO" id="GO:0040029">
    <property type="term" value="P:epigenetic regulation of gene expression"/>
    <property type="evidence" value="ECO:0007669"/>
    <property type="project" value="TreeGrafter"/>
</dbReference>
<dbReference type="SUPFAM" id="SSF52768">
    <property type="entry name" value="Arginase/deacetylase"/>
    <property type="match status" value="1"/>
</dbReference>
<dbReference type="PIRSF" id="PIRSF037913">
    <property type="entry name" value="His_deacetylse_1"/>
    <property type="match status" value="1"/>
</dbReference>
<dbReference type="Pfam" id="PF00850">
    <property type="entry name" value="Hist_deacetyl"/>
    <property type="match status" value="1"/>
</dbReference>
<keyword evidence="5 7" id="KW-0156">Chromatin regulator</keyword>
<dbReference type="CDD" id="cd09991">
    <property type="entry name" value="HDAC_classI"/>
    <property type="match status" value="1"/>
</dbReference>
<proteinExistence type="inferred from homology"/>
<evidence type="ECO:0000313" key="10">
    <source>
        <dbReference type="Proteomes" id="UP000504610"/>
    </source>
</evidence>
<evidence type="ECO:0000256" key="8">
    <source>
        <dbReference type="PIRSR" id="PIRSR037913-3"/>
    </source>
</evidence>